<dbReference type="GO" id="GO:0019563">
    <property type="term" value="P:glycerol catabolic process"/>
    <property type="evidence" value="ECO:0007669"/>
    <property type="project" value="TreeGrafter"/>
</dbReference>
<dbReference type="SUPFAM" id="SSF101473">
    <property type="entry name" value="DhaL-like"/>
    <property type="match status" value="1"/>
</dbReference>
<comment type="caution">
    <text evidence="7">The sequence shown here is derived from an EMBL/GenBank/DDBJ whole genome shotgun (WGS) entry which is preliminary data.</text>
</comment>
<evidence type="ECO:0000256" key="4">
    <source>
        <dbReference type="ARBA" id="ARBA00022840"/>
    </source>
</evidence>
<dbReference type="AlphaFoldDB" id="A0A7W6ZUW3"/>
<keyword evidence="2" id="KW-0547">Nucleotide-binding</keyword>
<feature type="domain" description="DhaL" evidence="5">
    <location>
        <begin position="352"/>
        <end position="539"/>
    </location>
</feature>
<dbReference type="Gene3D" id="3.40.50.10440">
    <property type="entry name" value="Dihydroxyacetone kinase, domain 1"/>
    <property type="match status" value="1"/>
</dbReference>
<protein>
    <submittedName>
        <fullName evidence="7">Dihydroxyacetone kinase</fullName>
        <ecNumber evidence="7">2.7.1.29</ecNumber>
    </submittedName>
</protein>
<dbReference type="GO" id="GO:0005829">
    <property type="term" value="C:cytosol"/>
    <property type="evidence" value="ECO:0007669"/>
    <property type="project" value="TreeGrafter"/>
</dbReference>
<dbReference type="PROSITE" id="PS51480">
    <property type="entry name" value="DHAL"/>
    <property type="match status" value="1"/>
</dbReference>
<proteinExistence type="predicted"/>
<evidence type="ECO:0000313" key="8">
    <source>
        <dbReference type="Proteomes" id="UP000543836"/>
    </source>
</evidence>
<keyword evidence="3 7" id="KW-0418">Kinase</keyword>
<evidence type="ECO:0000256" key="1">
    <source>
        <dbReference type="ARBA" id="ARBA00022679"/>
    </source>
</evidence>
<dbReference type="InterPro" id="IPR004006">
    <property type="entry name" value="DhaK_dom"/>
</dbReference>
<dbReference type="Pfam" id="PF02733">
    <property type="entry name" value="Dak1"/>
    <property type="match status" value="1"/>
</dbReference>
<dbReference type="PANTHER" id="PTHR28629:SF4">
    <property type="entry name" value="TRIOKINASE_FMN CYCLASE"/>
    <property type="match status" value="1"/>
</dbReference>
<dbReference type="GO" id="GO:0005524">
    <property type="term" value="F:ATP binding"/>
    <property type="evidence" value="ECO:0007669"/>
    <property type="project" value="UniProtKB-KW"/>
</dbReference>
<dbReference type="InterPro" id="IPR004007">
    <property type="entry name" value="DhaL_dom"/>
</dbReference>
<dbReference type="FunFam" id="1.25.40.340:FF:000002">
    <property type="entry name" value="Dihydroxyacetone kinase, L subunit"/>
    <property type="match status" value="1"/>
</dbReference>
<dbReference type="InterPro" id="IPR050861">
    <property type="entry name" value="Dihydroxyacetone_Kinase"/>
</dbReference>
<dbReference type="OrthoDB" id="9806345at2"/>
<name>A0A7W6ZUW3_9HYPH</name>
<evidence type="ECO:0000313" key="7">
    <source>
        <dbReference type="EMBL" id="MBB4569030.1"/>
    </source>
</evidence>
<dbReference type="EC" id="2.7.1.29" evidence="7"/>
<keyword evidence="1 7" id="KW-0808">Transferase</keyword>
<dbReference type="FunFam" id="3.40.50.10440:FF:000001">
    <property type="entry name" value="Dihydroxyacetone kinase, DhaK subunit"/>
    <property type="match status" value="1"/>
</dbReference>
<dbReference type="Gene3D" id="1.25.40.340">
    <property type="match status" value="1"/>
</dbReference>
<dbReference type="RefSeq" id="WP_028752279.1">
    <property type="nucleotide sequence ID" value="NZ_JACIIG010000007.1"/>
</dbReference>
<dbReference type="PROSITE" id="PS51481">
    <property type="entry name" value="DHAK"/>
    <property type="match status" value="1"/>
</dbReference>
<dbReference type="SMART" id="SM01120">
    <property type="entry name" value="Dak2"/>
    <property type="match status" value="1"/>
</dbReference>
<sequence>MSQFLNSKENAVTEAIDGLLAASGGALSRLDGYPHIRVVVRSDWDKSKVAIVSGGGSGHEPAHAGFVGKGMLTAAVCGDVFASPSVDAILAGILAVTGPAGCLLIVKNYTGDRLNFGLAAERARAFGMNVSMVIVDDDIALPDLPQSRGVAGTLFVHKIAGAVAESGADLETVADAARKVIAAISSIGMSLDTCTVPGSPKENRIPAGRAELGLGIHGEAGVEQVEYSGVRAAVAAMVERLAATMDDRPHVVLVNNLGGTSILEMSVIVHELAQSAIAEKVSHIIGPAAMMTSLDMQGFSISVFPADKTELALLSKPVALPAWPGVTAIKPVGVLSLPDGLTPIAPLASRHEPTRRFLTDCCNLLIEAERDLNALDAKSGDGDTGSTLAGAARALIEALDRLPLSDHTQLFRAMGQELSQTMGGSSGVLLAIFFAAAGDGASSGLTIREALKAGLSRMQEIGGARLGDRTMVDALSPALDALDEGFAAAAEAARAGANLTATLVHAKAGRAAYINAKQLEGHIDPGAEAVARLFEYLALRPDAAGQRSDDQVAGLRIRG</sequence>
<dbReference type="Proteomes" id="UP000543836">
    <property type="component" value="Unassembled WGS sequence"/>
</dbReference>
<organism evidence="7 8">
    <name type="scientific">Rhizobium leucaenae</name>
    <dbReference type="NCBI Taxonomy" id="29450"/>
    <lineage>
        <taxon>Bacteria</taxon>
        <taxon>Pseudomonadati</taxon>
        <taxon>Pseudomonadota</taxon>
        <taxon>Alphaproteobacteria</taxon>
        <taxon>Hyphomicrobiales</taxon>
        <taxon>Rhizobiaceae</taxon>
        <taxon>Rhizobium/Agrobacterium group</taxon>
        <taxon>Rhizobium</taxon>
    </lineage>
</organism>
<feature type="domain" description="DhaK" evidence="6">
    <location>
        <begin position="7"/>
        <end position="323"/>
    </location>
</feature>
<dbReference type="PANTHER" id="PTHR28629">
    <property type="entry name" value="TRIOKINASE/FMN CYCLASE"/>
    <property type="match status" value="1"/>
</dbReference>
<reference evidence="7 8" key="1">
    <citation type="submission" date="2020-08" db="EMBL/GenBank/DDBJ databases">
        <title>Genomic Encyclopedia of Type Strains, Phase IV (KMG-V): Genome sequencing to study the core and pangenomes of soil and plant-associated prokaryotes.</title>
        <authorList>
            <person name="Whitman W."/>
        </authorList>
    </citation>
    <scope>NUCLEOTIDE SEQUENCE [LARGE SCALE GENOMIC DNA]</scope>
    <source>
        <strain evidence="7 8">SEMIA 492</strain>
    </source>
</reference>
<dbReference type="Gene3D" id="3.30.1180.20">
    <property type="entry name" value="Dihydroxyacetone kinase, domain 2"/>
    <property type="match status" value="1"/>
</dbReference>
<keyword evidence="8" id="KW-1185">Reference proteome</keyword>
<gene>
    <name evidence="7" type="ORF">GGE60_003149</name>
</gene>
<evidence type="ECO:0000256" key="2">
    <source>
        <dbReference type="ARBA" id="ARBA00022741"/>
    </source>
</evidence>
<accession>A0A7W6ZUW3</accession>
<dbReference type="Pfam" id="PF02734">
    <property type="entry name" value="Dak2"/>
    <property type="match status" value="1"/>
</dbReference>
<evidence type="ECO:0000259" key="6">
    <source>
        <dbReference type="PROSITE" id="PS51481"/>
    </source>
</evidence>
<evidence type="ECO:0000256" key="3">
    <source>
        <dbReference type="ARBA" id="ARBA00022777"/>
    </source>
</evidence>
<dbReference type="SUPFAM" id="SSF82549">
    <property type="entry name" value="DAK1/DegV-like"/>
    <property type="match status" value="1"/>
</dbReference>
<dbReference type="InterPro" id="IPR036117">
    <property type="entry name" value="DhaL_dom_sf"/>
</dbReference>
<keyword evidence="4" id="KW-0067">ATP-binding</keyword>
<dbReference type="EMBL" id="JACIIG010000007">
    <property type="protein sequence ID" value="MBB4569030.1"/>
    <property type="molecule type" value="Genomic_DNA"/>
</dbReference>
<evidence type="ECO:0000259" key="5">
    <source>
        <dbReference type="PROSITE" id="PS51480"/>
    </source>
</evidence>
<dbReference type="GO" id="GO:0004371">
    <property type="term" value="F:glycerone kinase activity"/>
    <property type="evidence" value="ECO:0007669"/>
    <property type="project" value="UniProtKB-EC"/>
</dbReference>